<dbReference type="SUPFAM" id="SSF54768">
    <property type="entry name" value="dsRNA-binding domain-like"/>
    <property type="match status" value="1"/>
</dbReference>
<dbReference type="Pfam" id="PF14622">
    <property type="entry name" value="Ribonucleas_3_3"/>
    <property type="match status" value="1"/>
</dbReference>
<evidence type="ECO:0000313" key="14">
    <source>
        <dbReference type="Proteomes" id="UP001326613"/>
    </source>
</evidence>
<comment type="subunit">
    <text evidence="10">Homodimer.</text>
</comment>
<dbReference type="EMBL" id="CP112932">
    <property type="protein sequence ID" value="WPY01020.1"/>
    <property type="molecule type" value="Genomic_DNA"/>
</dbReference>
<feature type="active site" evidence="10">
    <location>
        <position position="59"/>
    </location>
</feature>
<dbReference type="RefSeq" id="WP_323737834.1">
    <property type="nucleotide sequence ID" value="NZ_CP112932.1"/>
</dbReference>
<dbReference type="PROSITE" id="PS50142">
    <property type="entry name" value="RNASE_3_2"/>
    <property type="match status" value="1"/>
</dbReference>
<dbReference type="NCBIfam" id="TIGR02191">
    <property type="entry name" value="RNaseIII"/>
    <property type="match status" value="1"/>
</dbReference>
<dbReference type="EC" id="3.1.26.3" evidence="10"/>
<keyword evidence="10" id="KW-0963">Cytoplasm</keyword>
<evidence type="ECO:0000256" key="5">
    <source>
        <dbReference type="ARBA" id="ARBA00022722"/>
    </source>
</evidence>
<evidence type="ECO:0000256" key="3">
    <source>
        <dbReference type="ARBA" id="ARBA00022552"/>
    </source>
</evidence>
<dbReference type="Gene3D" id="1.10.1520.10">
    <property type="entry name" value="Ribonuclease III domain"/>
    <property type="match status" value="1"/>
</dbReference>
<dbReference type="SUPFAM" id="SSF69065">
    <property type="entry name" value="RNase III domain-like"/>
    <property type="match status" value="1"/>
</dbReference>
<evidence type="ECO:0000256" key="6">
    <source>
        <dbReference type="ARBA" id="ARBA00022730"/>
    </source>
</evidence>
<evidence type="ECO:0000313" key="13">
    <source>
        <dbReference type="EMBL" id="WPY01020.1"/>
    </source>
</evidence>
<gene>
    <name evidence="10" type="primary">rnc</name>
    <name evidence="13" type="ORF">Trichorick_00913</name>
</gene>
<dbReference type="HAMAP" id="MF_00104">
    <property type="entry name" value="RNase_III"/>
    <property type="match status" value="1"/>
</dbReference>
<dbReference type="Gene3D" id="3.30.160.20">
    <property type="match status" value="1"/>
</dbReference>
<comment type="catalytic activity">
    <reaction evidence="1 10">
        <text>Endonucleolytic cleavage to 5'-phosphomonoester.</text>
        <dbReference type="EC" id="3.1.26.3"/>
    </reaction>
</comment>
<dbReference type="InterPro" id="IPR000999">
    <property type="entry name" value="RNase_III_dom"/>
</dbReference>
<evidence type="ECO:0000259" key="11">
    <source>
        <dbReference type="PROSITE" id="PS50137"/>
    </source>
</evidence>
<keyword evidence="8 10" id="KW-0378">Hydrolase</keyword>
<keyword evidence="10" id="KW-0479">Metal-binding</keyword>
<dbReference type="PROSITE" id="PS50137">
    <property type="entry name" value="DS_RBD"/>
    <property type="match status" value="1"/>
</dbReference>
<dbReference type="SMART" id="SM00358">
    <property type="entry name" value="DSRM"/>
    <property type="match status" value="1"/>
</dbReference>
<comment type="similarity">
    <text evidence="2">Belongs to the ribonuclease III family.</text>
</comment>
<keyword evidence="10" id="KW-0460">Magnesium</keyword>
<keyword evidence="10" id="KW-0819">tRNA processing</keyword>
<evidence type="ECO:0000256" key="7">
    <source>
        <dbReference type="ARBA" id="ARBA00022759"/>
    </source>
</evidence>
<dbReference type="CDD" id="cd10845">
    <property type="entry name" value="DSRM_RNAse_III_family"/>
    <property type="match status" value="1"/>
</dbReference>
<proteinExistence type="inferred from homology"/>
<evidence type="ECO:0000256" key="8">
    <source>
        <dbReference type="ARBA" id="ARBA00022801"/>
    </source>
</evidence>
<keyword evidence="9 10" id="KW-0694">RNA-binding</keyword>
<dbReference type="PANTHER" id="PTHR11207:SF0">
    <property type="entry name" value="RIBONUCLEASE 3"/>
    <property type="match status" value="1"/>
</dbReference>
<feature type="domain" description="DRBM" evidence="11">
    <location>
        <begin position="167"/>
        <end position="235"/>
    </location>
</feature>
<reference evidence="13 14" key="1">
    <citation type="submission" date="2022-10" db="EMBL/GenBank/DDBJ databases">
        <title>Host association and intracellularity evolved multiple times independently in the Rickettsiales.</title>
        <authorList>
            <person name="Castelli M."/>
            <person name="Nardi T."/>
            <person name="Gammuto L."/>
            <person name="Bellinzona G."/>
            <person name="Sabaneyeva E."/>
            <person name="Potekhin A."/>
            <person name="Serra V."/>
            <person name="Petroni G."/>
            <person name="Sassera D."/>
        </authorList>
    </citation>
    <scope>NUCLEOTIDE SEQUENCE [LARGE SCALE GENOMIC DNA]</scope>
    <source>
        <strain evidence="13 14">Kr 154-4</strain>
    </source>
</reference>
<evidence type="ECO:0000256" key="9">
    <source>
        <dbReference type="ARBA" id="ARBA00022884"/>
    </source>
</evidence>
<comment type="cofactor">
    <cofactor evidence="10">
        <name>Mg(2+)</name>
        <dbReference type="ChEBI" id="CHEBI:18420"/>
    </cofactor>
</comment>
<evidence type="ECO:0000256" key="2">
    <source>
        <dbReference type="ARBA" id="ARBA00010183"/>
    </source>
</evidence>
<protein>
    <recommendedName>
        <fullName evidence="10">Ribonuclease 3</fullName>
        <ecNumber evidence="10">3.1.26.3</ecNumber>
    </recommendedName>
    <alternativeName>
        <fullName evidence="10">Ribonuclease III</fullName>
        <shortName evidence="10">RNase III</shortName>
    </alternativeName>
</protein>
<organism evidence="13 14">
    <name type="scientific">Candidatus Trichorickettsia mobilis</name>
    <dbReference type="NCBI Taxonomy" id="1346319"/>
    <lineage>
        <taxon>Bacteria</taxon>
        <taxon>Pseudomonadati</taxon>
        <taxon>Pseudomonadota</taxon>
        <taxon>Alphaproteobacteria</taxon>
        <taxon>Rickettsiales</taxon>
        <taxon>Rickettsiaceae</taxon>
        <taxon>Rickettsieae</taxon>
        <taxon>Candidatus Trichorickettsia</taxon>
    </lineage>
</organism>
<feature type="binding site" evidence="10">
    <location>
        <position position="55"/>
    </location>
    <ligand>
        <name>Mg(2+)</name>
        <dbReference type="ChEBI" id="CHEBI:18420"/>
    </ligand>
</feature>
<feature type="domain" description="RNase III" evidence="12">
    <location>
        <begin position="12"/>
        <end position="142"/>
    </location>
</feature>
<dbReference type="InterPro" id="IPR036389">
    <property type="entry name" value="RNase_III_sf"/>
</dbReference>
<keyword evidence="7 10" id="KW-0255">Endonuclease</keyword>
<comment type="function">
    <text evidence="10">Digests double-stranded RNA. Involved in the processing of primary rRNA transcript to yield the immediate precursors to the large and small rRNAs (23S and 16S). Processes some mRNAs, and tRNAs when they are encoded in the rRNA operon. Processes pre-crRNA and tracrRNA of type II CRISPR loci if present in the organism.</text>
</comment>
<keyword evidence="5 10" id="KW-0540">Nuclease</keyword>
<keyword evidence="4 10" id="KW-0507">mRNA processing</keyword>
<evidence type="ECO:0000259" key="12">
    <source>
        <dbReference type="PROSITE" id="PS50142"/>
    </source>
</evidence>
<feature type="active site" evidence="10">
    <location>
        <position position="131"/>
    </location>
</feature>
<dbReference type="CDD" id="cd00593">
    <property type="entry name" value="RIBOc"/>
    <property type="match status" value="1"/>
</dbReference>
<dbReference type="Proteomes" id="UP001326613">
    <property type="component" value="Chromosome"/>
</dbReference>
<dbReference type="PANTHER" id="PTHR11207">
    <property type="entry name" value="RIBONUCLEASE III"/>
    <property type="match status" value="1"/>
</dbReference>
<evidence type="ECO:0000256" key="1">
    <source>
        <dbReference type="ARBA" id="ARBA00000109"/>
    </source>
</evidence>
<sequence length="235" mass="26514">MINETAVIQTISKRIEQSTGYHFNNLELLVESLSHPSLKQNISKYSINKNYERLELLGDAILNFIITEYLFQNFTKQDEGTLARVRSFLVCKETLCKVAAAINLADDIIMTHGEEISGGRSNPNNLENAMEALIAAIYLDSNIDTIRSIIINLWSEFLNNINISKTDPKTTLQEWAQSKGYNKPIYTVVNKSGYAHSPYFTIMAKVAHYQQQGHGNSIKTAEKEAAQKILDILKL</sequence>
<dbReference type="InterPro" id="IPR014720">
    <property type="entry name" value="dsRBD_dom"/>
</dbReference>
<feature type="binding site" evidence="10">
    <location>
        <position position="131"/>
    </location>
    <ligand>
        <name>Mg(2+)</name>
        <dbReference type="ChEBI" id="CHEBI:18420"/>
    </ligand>
</feature>
<accession>A0ABZ0USL2</accession>
<dbReference type="Pfam" id="PF00035">
    <property type="entry name" value="dsrm"/>
    <property type="match status" value="1"/>
</dbReference>
<comment type="subcellular location">
    <subcellularLocation>
        <location evidence="10">Cytoplasm</location>
    </subcellularLocation>
</comment>
<keyword evidence="3 10" id="KW-0698">rRNA processing</keyword>
<keyword evidence="6 10" id="KW-0699">rRNA-binding</keyword>
<evidence type="ECO:0000256" key="10">
    <source>
        <dbReference type="HAMAP-Rule" id="MF_00104"/>
    </source>
</evidence>
<dbReference type="InterPro" id="IPR011907">
    <property type="entry name" value="RNase_III"/>
</dbReference>
<dbReference type="SMART" id="SM00535">
    <property type="entry name" value="RIBOc"/>
    <property type="match status" value="1"/>
</dbReference>
<name>A0ABZ0USL2_9RICK</name>
<feature type="binding site" evidence="10">
    <location>
        <position position="128"/>
    </location>
    <ligand>
        <name>Mg(2+)</name>
        <dbReference type="ChEBI" id="CHEBI:18420"/>
    </ligand>
</feature>
<keyword evidence="14" id="KW-1185">Reference proteome</keyword>
<evidence type="ECO:0000256" key="4">
    <source>
        <dbReference type="ARBA" id="ARBA00022664"/>
    </source>
</evidence>